<comment type="similarity">
    <text evidence="1 4">Belongs to the iron/ascorbate-dependent oxidoreductase family.</text>
</comment>
<dbReference type="AlphaFoldDB" id="A0A803LFC5"/>
<protein>
    <recommendedName>
        <fullName evidence="5">Fe2OG dioxygenase domain-containing protein</fullName>
    </recommendedName>
</protein>
<dbReference type="InterPro" id="IPR050295">
    <property type="entry name" value="Plant_2OG-oxidoreductases"/>
</dbReference>
<dbReference type="Pfam" id="PF03171">
    <property type="entry name" value="2OG-FeII_Oxy"/>
    <property type="match status" value="1"/>
</dbReference>
<accession>A0A803LFC5</accession>
<evidence type="ECO:0000259" key="5">
    <source>
        <dbReference type="PROSITE" id="PS51471"/>
    </source>
</evidence>
<dbReference type="InterPro" id="IPR044861">
    <property type="entry name" value="IPNS-like_FE2OG_OXY"/>
</dbReference>
<evidence type="ECO:0000256" key="4">
    <source>
        <dbReference type="RuleBase" id="RU003682"/>
    </source>
</evidence>
<keyword evidence="2 4" id="KW-0479">Metal-binding</keyword>
<dbReference type="InterPro" id="IPR005123">
    <property type="entry name" value="Oxoglu/Fe-dep_dioxygenase_dom"/>
</dbReference>
<evidence type="ECO:0000256" key="2">
    <source>
        <dbReference type="ARBA" id="ARBA00022723"/>
    </source>
</evidence>
<dbReference type="SUPFAM" id="SSF51197">
    <property type="entry name" value="Clavaminate synthase-like"/>
    <property type="match status" value="1"/>
</dbReference>
<evidence type="ECO:0000313" key="6">
    <source>
        <dbReference type="EnsemblPlants" id="AUR62011881-RA:cds"/>
    </source>
</evidence>
<reference evidence="6" key="2">
    <citation type="submission" date="2021-03" db="UniProtKB">
        <authorList>
            <consortium name="EnsemblPlants"/>
        </authorList>
    </citation>
    <scope>IDENTIFICATION</scope>
</reference>
<dbReference type="InterPro" id="IPR026992">
    <property type="entry name" value="DIOX_N"/>
</dbReference>
<dbReference type="PROSITE" id="PS51471">
    <property type="entry name" value="FE2OG_OXY"/>
    <property type="match status" value="1"/>
</dbReference>
<name>A0A803LFC5_CHEQI</name>
<keyword evidence="4" id="KW-0560">Oxidoreductase</keyword>
<sequence>MAVNFVSSWSDGTTLPESYVFPPEKRPGKDVVPTSKNVPVIDLGKAEGETRKETIQKIIEASKEFGFFQVINHGVPRKVVDETREIFEEFFELPKEEISKFYSSDIGKKCIVFTSNIDFDKEDIHNWRDSVRPLCTPLQECIESWPEKPTRCRKVVGEYVREVGKLGSGLLELISEGLGLEPGYFANELSENHVMAVHHYPPCPDPSLTLGTRRHSDPGLITFVLQGDVPGLQVLKDGKWIGVEAIPHAFVVNIGYQLQIVSNGKLRSVEHRAVTNKDEDRFTVASFIEPIRECIVEPAKALVDAKNPQLYEDFYTPSLYEYGANASFGSDLHMDEEQQFLDAMAMDAPVSSDSGRKED</sequence>
<dbReference type="Proteomes" id="UP000596660">
    <property type="component" value="Unplaced"/>
</dbReference>
<keyword evidence="3 4" id="KW-0408">Iron</keyword>
<dbReference type="Gene3D" id="2.60.120.330">
    <property type="entry name" value="B-lactam Antibiotic, Isopenicillin N Synthase, Chain"/>
    <property type="match status" value="1"/>
</dbReference>
<dbReference type="GO" id="GO:0046872">
    <property type="term" value="F:metal ion binding"/>
    <property type="evidence" value="ECO:0007669"/>
    <property type="project" value="UniProtKB-KW"/>
</dbReference>
<dbReference type="EnsemblPlants" id="AUR62011881-RA">
    <property type="protein sequence ID" value="AUR62011881-RA:cds"/>
    <property type="gene ID" value="AUR62011881"/>
</dbReference>
<dbReference type="PANTHER" id="PTHR47991">
    <property type="entry name" value="OXOGLUTARATE/IRON-DEPENDENT DIOXYGENASE"/>
    <property type="match status" value="1"/>
</dbReference>
<evidence type="ECO:0000313" key="7">
    <source>
        <dbReference type="Proteomes" id="UP000596660"/>
    </source>
</evidence>
<dbReference type="GO" id="GO:0016491">
    <property type="term" value="F:oxidoreductase activity"/>
    <property type="evidence" value="ECO:0007669"/>
    <property type="project" value="UniProtKB-KW"/>
</dbReference>
<feature type="domain" description="Fe2OG dioxygenase" evidence="5">
    <location>
        <begin position="190"/>
        <end position="290"/>
    </location>
</feature>
<dbReference type="Pfam" id="PF14226">
    <property type="entry name" value="DIOX_N"/>
    <property type="match status" value="1"/>
</dbReference>
<evidence type="ECO:0000256" key="3">
    <source>
        <dbReference type="ARBA" id="ARBA00023004"/>
    </source>
</evidence>
<keyword evidence="7" id="KW-1185">Reference proteome</keyword>
<evidence type="ECO:0000256" key="1">
    <source>
        <dbReference type="ARBA" id="ARBA00008056"/>
    </source>
</evidence>
<dbReference type="Gramene" id="AUR62011881-RA">
    <property type="protein sequence ID" value="AUR62011881-RA:cds"/>
    <property type="gene ID" value="AUR62011881"/>
</dbReference>
<reference evidence="6" key="1">
    <citation type="journal article" date="2017" name="Nature">
        <title>The genome of Chenopodium quinoa.</title>
        <authorList>
            <person name="Jarvis D.E."/>
            <person name="Ho Y.S."/>
            <person name="Lightfoot D.J."/>
            <person name="Schmoeckel S.M."/>
            <person name="Li B."/>
            <person name="Borm T.J.A."/>
            <person name="Ohyanagi H."/>
            <person name="Mineta K."/>
            <person name="Michell C.T."/>
            <person name="Saber N."/>
            <person name="Kharbatia N.M."/>
            <person name="Rupper R.R."/>
            <person name="Sharp A.R."/>
            <person name="Dally N."/>
            <person name="Boughton B.A."/>
            <person name="Woo Y.H."/>
            <person name="Gao G."/>
            <person name="Schijlen E.G.W.M."/>
            <person name="Guo X."/>
            <person name="Momin A.A."/>
            <person name="Negrao S."/>
            <person name="Al-Babili S."/>
            <person name="Gehring C."/>
            <person name="Roessner U."/>
            <person name="Jung C."/>
            <person name="Murphy K."/>
            <person name="Arold S.T."/>
            <person name="Gojobori T."/>
            <person name="van der Linden C.G."/>
            <person name="van Loo E.N."/>
            <person name="Jellen E.N."/>
            <person name="Maughan P.J."/>
            <person name="Tester M."/>
        </authorList>
    </citation>
    <scope>NUCLEOTIDE SEQUENCE [LARGE SCALE GENOMIC DNA]</scope>
    <source>
        <strain evidence="6">cv. PI 614886</strain>
    </source>
</reference>
<proteinExistence type="inferred from homology"/>
<organism evidence="6 7">
    <name type="scientific">Chenopodium quinoa</name>
    <name type="common">Quinoa</name>
    <dbReference type="NCBI Taxonomy" id="63459"/>
    <lineage>
        <taxon>Eukaryota</taxon>
        <taxon>Viridiplantae</taxon>
        <taxon>Streptophyta</taxon>
        <taxon>Embryophyta</taxon>
        <taxon>Tracheophyta</taxon>
        <taxon>Spermatophyta</taxon>
        <taxon>Magnoliopsida</taxon>
        <taxon>eudicotyledons</taxon>
        <taxon>Gunneridae</taxon>
        <taxon>Pentapetalae</taxon>
        <taxon>Caryophyllales</taxon>
        <taxon>Chenopodiaceae</taxon>
        <taxon>Chenopodioideae</taxon>
        <taxon>Atripliceae</taxon>
        <taxon>Chenopodium</taxon>
    </lineage>
</organism>
<dbReference type="InterPro" id="IPR027443">
    <property type="entry name" value="IPNS-like_sf"/>
</dbReference>
<dbReference type="OMA" id="GVSKHCD"/>